<organism evidence="6">
    <name type="scientific">Rosellinia necatrix</name>
    <name type="common">White root-rot fungus</name>
    <dbReference type="NCBI Taxonomy" id="77044"/>
    <lineage>
        <taxon>Eukaryota</taxon>
        <taxon>Fungi</taxon>
        <taxon>Dikarya</taxon>
        <taxon>Ascomycota</taxon>
        <taxon>Pezizomycotina</taxon>
        <taxon>Sordariomycetes</taxon>
        <taxon>Xylariomycetidae</taxon>
        <taxon>Xylariales</taxon>
        <taxon>Xylariaceae</taxon>
        <taxon>Rosellinia</taxon>
    </lineage>
</organism>
<dbReference type="InterPro" id="IPR054413">
    <property type="entry name" value="LSO1/2"/>
</dbReference>
<dbReference type="PANTHER" id="PTHR21680:SF0">
    <property type="entry name" value="COILED-COIL DOMAIN-CONTAINING PROTEIN 124"/>
    <property type="match status" value="1"/>
</dbReference>
<feature type="domain" description="LSO1/LSO2" evidence="5">
    <location>
        <begin position="10"/>
        <end position="77"/>
    </location>
</feature>
<feature type="compositionally biased region" description="Basic and acidic residues" evidence="3">
    <location>
        <begin position="1"/>
        <end position="11"/>
    </location>
</feature>
<evidence type="ECO:0000313" key="6">
    <source>
        <dbReference type="EMBL" id="GAP90453.1"/>
    </source>
</evidence>
<sequence length="227" mass="25194">MAGKKVSEGSKKVAGQARKADAAAAKAAAEDAKRAAAEEAEWKKGAKDSSKKDADAAKKAELARKKAEREALIAEDEQNTPGRATPKNSKTAEKKPSRGLDAALGSFGLSDNKLPELASHNDIDGAYRVLDDVEPASQLKVDRHAERRFTGYEMYKQKRLAEMREEGAKLKLSQRMERIDREWKNHPENPRSANYAGPRIAYNATKEEVQQYVKAEREKMEAKLTVR</sequence>
<dbReference type="EMBL" id="DF977490">
    <property type="protein sequence ID" value="GAP90453.1"/>
    <property type="molecule type" value="Genomic_DNA"/>
</dbReference>
<keyword evidence="7" id="KW-1185">Reference proteome</keyword>
<dbReference type="GO" id="GO:0003713">
    <property type="term" value="F:transcription coactivator activity"/>
    <property type="evidence" value="ECO:0007669"/>
    <property type="project" value="EnsemblFungi"/>
</dbReference>
<evidence type="ECO:0000256" key="1">
    <source>
        <dbReference type="ARBA" id="ARBA00008296"/>
    </source>
</evidence>
<dbReference type="AlphaFoldDB" id="A0A1W2TPW2"/>
<evidence type="ECO:0000259" key="5">
    <source>
        <dbReference type="Pfam" id="PF22048"/>
    </source>
</evidence>
<feature type="compositionally biased region" description="Basic and acidic residues" evidence="3">
    <location>
        <begin position="28"/>
        <end position="72"/>
    </location>
</feature>
<dbReference type="GO" id="GO:0034599">
    <property type="term" value="P:cellular response to oxidative stress"/>
    <property type="evidence" value="ECO:0007669"/>
    <property type="project" value="EnsemblFungi"/>
</dbReference>
<evidence type="ECO:0000313" key="7">
    <source>
        <dbReference type="Proteomes" id="UP000054516"/>
    </source>
</evidence>
<accession>A0A1W2TPW2</accession>
<dbReference type="InterPro" id="IPR036910">
    <property type="entry name" value="HMG_box_dom_sf"/>
</dbReference>
<dbReference type="GO" id="GO:0006366">
    <property type="term" value="P:transcription by RNA polymerase II"/>
    <property type="evidence" value="ECO:0007669"/>
    <property type="project" value="EnsemblFungi"/>
</dbReference>
<dbReference type="Pfam" id="PF22048">
    <property type="entry name" value="LSO1_2-like"/>
    <property type="match status" value="1"/>
</dbReference>
<keyword evidence="2" id="KW-0175">Coiled coil</keyword>
<evidence type="ECO:0000256" key="2">
    <source>
        <dbReference type="ARBA" id="ARBA00023054"/>
    </source>
</evidence>
<name>A0A1W2TPW2_ROSNE</name>
<dbReference type="OMA" id="FEERMMP"/>
<dbReference type="PANTHER" id="PTHR21680">
    <property type="entry name" value="COILED-COIL DOMAIN-CONTAINING PROTEIN 124"/>
    <property type="match status" value="1"/>
</dbReference>
<dbReference type="Pfam" id="PF06244">
    <property type="entry name" value="Ccdc124"/>
    <property type="match status" value="1"/>
</dbReference>
<evidence type="ECO:0000259" key="4">
    <source>
        <dbReference type="Pfam" id="PF06244"/>
    </source>
</evidence>
<dbReference type="Proteomes" id="UP000054516">
    <property type="component" value="Unassembled WGS sequence"/>
</dbReference>
<dbReference type="GO" id="GO:0005737">
    <property type="term" value="C:cytoplasm"/>
    <property type="evidence" value="ECO:0007669"/>
    <property type="project" value="EnsemblFungi"/>
</dbReference>
<dbReference type="OrthoDB" id="76412at2759"/>
<feature type="region of interest" description="Disordered" evidence="3">
    <location>
        <begin position="1"/>
        <end position="104"/>
    </location>
</feature>
<evidence type="ECO:0000256" key="3">
    <source>
        <dbReference type="SAM" id="MobiDB-lite"/>
    </source>
</evidence>
<feature type="domain" description="Coiled-coil" evidence="4">
    <location>
        <begin position="121"/>
        <end position="191"/>
    </location>
</feature>
<dbReference type="STRING" id="77044.A0A1W2TPW2"/>
<dbReference type="InterPro" id="IPR054414">
    <property type="entry name" value="Ccdc124/Oxs1_C"/>
</dbReference>
<dbReference type="GO" id="GO:0005634">
    <property type="term" value="C:nucleus"/>
    <property type="evidence" value="ECO:0007669"/>
    <property type="project" value="EnsemblFungi"/>
</dbReference>
<proteinExistence type="inferred from homology"/>
<protein>
    <submittedName>
        <fullName evidence="6">Putative duf1014 domain protein</fullName>
    </submittedName>
</protein>
<comment type="similarity">
    <text evidence="1">Belongs to the CCDC124 family.</text>
</comment>
<feature type="compositionally biased region" description="Polar residues" evidence="3">
    <location>
        <begin position="79"/>
        <end position="89"/>
    </location>
</feature>
<dbReference type="SUPFAM" id="SSF47095">
    <property type="entry name" value="HMG-box"/>
    <property type="match status" value="1"/>
</dbReference>
<dbReference type="InterPro" id="IPR010422">
    <property type="entry name" value="Ccdc124/Oxs1"/>
</dbReference>
<gene>
    <name evidence="6" type="ORF">SAMD00023353_4500260</name>
</gene>
<feature type="compositionally biased region" description="Low complexity" evidence="3">
    <location>
        <begin position="14"/>
        <end position="27"/>
    </location>
</feature>
<reference evidence="6" key="1">
    <citation type="submission" date="2016-03" db="EMBL/GenBank/DDBJ databases">
        <title>Draft genome sequence of Rosellinia necatrix.</title>
        <authorList>
            <person name="Kanematsu S."/>
        </authorList>
    </citation>
    <scope>NUCLEOTIDE SEQUENCE [LARGE SCALE GENOMIC DNA]</scope>
    <source>
        <strain evidence="6">W97</strain>
    </source>
</reference>